<feature type="transmembrane region" description="Helical" evidence="11">
    <location>
        <begin position="156"/>
        <end position="175"/>
    </location>
</feature>
<dbReference type="InterPro" id="IPR000276">
    <property type="entry name" value="GPCR_Rhodpsn"/>
</dbReference>
<dbReference type="OMA" id="NVVVIRC"/>
<organism evidence="13 14">
    <name type="scientific">Strongylocentrotus purpuratus</name>
    <name type="common">Purple sea urchin</name>
    <dbReference type="NCBI Taxonomy" id="7668"/>
    <lineage>
        <taxon>Eukaryota</taxon>
        <taxon>Metazoa</taxon>
        <taxon>Echinodermata</taxon>
        <taxon>Eleutherozoa</taxon>
        <taxon>Echinozoa</taxon>
        <taxon>Echinoidea</taxon>
        <taxon>Euechinoidea</taxon>
        <taxon>Echinacea</taxon>
        <taxon>Camarodonta</taxon>
        <taxon>Echinidea</taxon>
        <taxon>Strongylocentrotidae</taxon>
        <taxon>Strongylocentrotus</taxon>
    </lineage>
</organism>
<dbReference type="GO" id="GO:0007204">
    <property type="term" value="P:positive regulation of cytosolic calcium ion concentration"/>
    <property type="evidence" value="ECO:0000318"/>
    <property type="project" value="GO_Central"/>
</dbReference>
<feature type="domain" description="G-protein coupled receptors family 1 profile" evidence="12">
    <location>
        <begin position="50"/>
        <end position="324"/>
    </location>
</feature>
<dbReference type="PROSITE" id="PS00237">
    <property type="entry name" value="G_PROTEIN_RECEP_F1_1"/>
    <property type="match status" value="1"/>
</dbReference>
<keyword evidence="14" id="KW-1185">Reference proteome</keyword>
<dbReference type="Gene3D" id="1.20.1070.10">
    <property type="entry name" value="Rhodopsin 7-helix transmembrane proteins"/>
    <property type="match status" value="1"/>
</dbReference>
<dbReference type="GO" id="GO:0006954">
    <property type="term" value="P:inflammatory response"/>
    <property type="evidence" value="ECO:0000318"/>
    <property type="project" value="GO_Central"/>
</dbReference>
<evidence type="ECO:0000256" key="2">
    <source>
        <dbReference type="ARBA" id="ARBA00022475"/>
    </source>
</evidence>
<feature type="transmembrane region" description="Helical" evidence="11">
    <location>
        <begin position="214"/>
        <end position="235"/>
    </location>
</feature>
<keyword evidence="9 10" id="KW-0807">Transducer</keyword>
<dbReference type="GO" id="GO:0004930">
    <property type="term" value="F:G protein-coupled receptor activity"/>
    <property type="evidence" value="ECO:0007669"/>
    <property type="project" value="UniProtKB-KW"/>
</dbReference>
<feature type="transmembrane region" description="Helical" evidence="11">
    <location>
        <begin position="270"/>
        <end position="288"/>
    </location>
</feature>
<evidence type="ECO:0000313" key="13">
    <source>
        <dbReference type="EnsemblMetazoa" id="XP_011670763"/>
    </source>
</evidence>
<keyword evidence="6 11" id="KW-0472">Membrane</keyword>
<evidence type="ECO:0000256" key="11">
    <source>
        <dbReference type="SAM" id="Phobius"/>
    </source>
</evidence>
<dbReference type="Pfam" id="PF00001">
    <property type="entry name" value="7tm_1"/>
    <property type="match status" value="1"/>
</dbReference>
<evidence type="ECO:0000256" key="1">
    <source>
        <dbReference type="ARBA" id="ARBA00004651"/>
    </source>
</evidence>
<dbReference type="InParanoid" id="A0A7M7HJN2"/>
<dbReference type="RefSeq" id="XP_011670763.1">
    <property type="nucleotide sequence ID" value="XM_011672461.2"/>
</dbReference>
<dbReference type="PROSITE" id="PS50262">
    <property type="entry name" value="G_PROTEIN_RECEP_F1_2"/>
    <property type="match status" value="1"/>
</dbReference>
<evidence type="ECO:0000256" key="8">
    <source>
        <dbReference type="ARBA" id="ARBA00023180"/>
    </source>
</evidence>
<accession>A0A7M7HJN2</accession>
<dbReference type="PRINTS" id="PR00237">
    <property type="entry name" value="GPCRRHODOPSN"/>
</dbReference>
<evidence type="ECO:0000256" key="3">
    <source>
        <dbReference type="ARBA" id="ARBA00022692"/>
    </source>
</evidence>
<dbReference type="SUPFAM" id="SSF81321">
    <property type="entry name" value="Family A G protein-coupled receptor-like"/>
    <property type="match status" value="1"/>
</dbReference>
<protein>
    <recommendedName>
        <fullName evidence="12">G-protein coupled receptors family 1 profile domain-containing protein</fullName>
    </recommendedName>
</protein>
<dbReference type="AlphaFoldDB" id="A0A7M7HJN2"/>
<dbReference type="GO" id="GO:0005886">
    <property type="term" value="C:plasma membrane"/>
    <property type="evidence" value="ECO:0000318"/>
    <property type="project" value="GO_Central"/>
</dbReference>
<evidence type="ECO:0000256" key="9">
    <source>
        <dbReference type="ARBA" id="ARBA00023224"/>
    </source>
</evidence>
<feature type="transmembrane region" description="Helical" evidence="11">
    <location>
        <begin position="111"/>
        <end position="135"/>
    </location>
</feature>
<dbReference type="OrthoDB" id="5959154at2759"/>
<sequence length="378" mass="42999">MALDDACYSMENYPPGVVILPTLFNEDLHVCYPLTDSIRISLSMVIGVTANVGALILIWFSRKQEHVPTSYNIPNVLVLVLCATDLTRLLFGESVWIVTILYGSWIGGSGSLLYSDFVSTMCLRLSGFVVIFMGVERYLSLLKPFFYDNSVTLQRIFIAIFVLIIYSFAMASFQVTGQVYAIPHTCNLSTTSYCFTYRNTTVHWTSVIYTAYDILTVVESLANIVILVFCNVFVIRCMRRMRQRIDMVCPRNRDEYIKQVDMIRGVSAEFSRLMVGITLVFVITVIPYEICVLCNHFEVGFSPTFDYISAVLYMSTTTINPLMYGLFRRKYRRKVWRKVVKLLSACRQGNRVHPHVDIEGKEEIPAVQGDGTGRSSDT</sequence>
<proteinExistence type="inferred from homology"/>
<keyword evidence="4 11" id="KW-1133">Transmembrane helix</keyword>
<comment type="subcellular location">
    <subcellularLocation>
        <location evidence="1">Cell membrane</location>
        <topology evidence="1">Multi-pass membrane protein</topology>
    </subcellularLocation>
</comment>
<keyword evidence="5 10" id="KW-0297">G-protein coupled receptor</keyword>
<keyword evidence="7 10" id="KW-0675">Receptor</keyword>
<reference evidence="14" key="1">
    <citation type="submission" date="2015-02" db="EMBL/GenBank/DDBJ databases">
        <title>Genome sequencing for Strongylocentrotus purpuratus.</title>
        <authorList>
            <person name="Murali S."/>
            <person name="Liu Y."/>
            <person name="Vee V."/>
            <person name="English A."/>
            <person name="Wang M."/>
            <person name="Skinner E."/>
            <person name="Han Y."/>
            <person name="Muzny D.M."/>
            <person name="Worley K.C."/>
            <person name="Gibbs R.A."/>
        </authorList>
    </citation>
    <scope>NUCLEOTIDE SEQUENCE</scope>
</reference>
<feature type="transmembrane region" description="Helical" evidence="11">
    <location>
        <begin position="38"/>
        <end position="60"/>
    </location>
</feature>
<dbReference type="Proteomes" id="UP000007110">
    <property type="component" value="Unassembled WGS sequence"/>
</dbReference>
<dbReference type="InterPro" id="IPR008365">
    <property type="entry name" value="Prostanoid_rcpt"/>
</dbReference>
<dbReference type="InterPro" id="IPR017452">
    <property type="entry name" value="GPCR_Rhodpsn_7TM"/>
</dbReference>
<comment type="similarity">
    <text evidence="10">Belongs to the G-protein coupled receptor 1 family.</text>
</comment>
<evidence type="ECO:0000259" key="12">
    <source>
        <dbReference type="PROSITE" id="PS50262"/>
    </source>
</evidence>
<feature type="transmembrane region" description="Helical" evidence="11">
    <location>
        <begin position="308"/>
        <end position="327"/>
    </location>
</feature>
<dbReference type="KEGG" id="spu:105441389"/>
<evidence type="ECO:0000256" key="5">
    <source>
        <dbReference type="ARBA" id="ARBA00023040"/>
    </source>
</evidence>
<reference evidence="13" key="2">
    <citation type="submission" date="2021-01" db="UniProtKB">
        <authorList>
            <consortium name="EnsemblMetazoa"/>
        </authorList>
    </citation>
    <scope>IDENTIFICATION</scope>
</reference>
<evidence type="ECO:0000256" key="7">
    <source>
        <dbReference type="ARBA" id="ARBA00023170"/>
    </source>
</evidence>
<dbReference type="GO" id="GO:0007189">
    <property type="term" value="P:adenylate cyclase-activating G protein-coupled receptor signaling pathway"/>
    <property type="evidence" value="ECO:0000318"/>
    <property type="project" value="GO_Central"/>
</dbReference>
<keyword evidence="2" id="KW-1003">Cell membrane</keyword>
<evidence type="ECO:0000256" key="6">
    <source>
        <dbReference type="ARBA" id="ARBA00023136"/>
    </source>
</evidence>
<keyword evidence="8" id="KW-0325">Glycoprotein</keyword>
<name>A0A7M7HJN2_STRPU</name>
<dbReference type="CDD" id="cd00637">
    <property type="entry name" value="7tm_classA_rhodopsin-like"/>
    <property type="match status" value="1"/>
</dbReference>
<evidence type="ECO:0000313" key="14">
    <source>
        <dbReference type="Proteomes" id="UP000007110"/>
    </source>
</evidence>
<dbReference type="GeneID" id="105441389"/>
<dbReference type="PANTHER" id="PTHR11866:SF16">
    <property type="entry name" value="PROSTAGLANDIN E2 RECEPTOR EP4 SUBTYPE-LIKE PROTEIN"/>
    <property type="match status" value="1"/>
</dbReference>
<dbReference type="PANTHER" id="PTHR11866">
    <property type="entry name" value="G-PROTEIN COUPLED RECEPTOR FAMILY 1 MEMBER"/>
    <property type="match status" value="1"/>
</dbReference>
<keyword evidence="3 10" id="KW-0812">Transmembrane</keyword>
<evidence type="ECO:0000256" key="10">
    <source>
        <dbReference type="RuleBase" id="RU000688"/>
    </source>
</evidence>
<feature type="transmembrane region" description="Helical" evidence="11">
    <location>
        <begin position="72"/>
        <end position="91"/>
    </location>
</feature>
<dbReference type="EnsemblMetazoa" id="XM_011672461">
    <property type="protein sequence ID" value="XP_011670763"/>
    <property type="gene ID" value="LOC105441389"/>
</dbReference>
<evidence type="ECO:0000256" key="4">
    <source>
        <dbReference type="ARBA" id="ARBA00022989"/>
    </source>
</evidence>